<feature type="domain" description="HTH araC/xylS-type" evidence="4">
    <location>
        <begin position="143"/>
        <end position="241"/>
    </location>
</feature>
<dbReference type="PANTHER" id="PTHR43280">
    <property type="entry name" value="ARAC-FAMILY TRANSCRIPTIONAL REGULATOR"/>
    <property type="match status" value="1"/>
</dbReference>
<keyword evidence="1" id="KW-0805">Transcription regulation</keyword>
<protein>
    <recommendedName>
        <fullName evidence="4">HTH araC/xylS-type domain-containing protein</fullName>
    </recommendedName>
</protein>
<sequence>MHTHPSYLFVLTFNDQVSFKINTREIIAKPNKIMALSPNIPHNEIFTDRFPRYIAIFIDKEFFEDQLNQYAIVPNIFLQGDFFPVPPGFLYAVKEFLLEVNNDIPGAQSVILATSLKICHLLIRSMLNLEYKKDKIIYRLEIDRSIEYMHSNLDQKITVKSLAKTANMSPSNYSRTFKKETGQSCISYLNQIRLEHVKRLLLEGDKTITEIALECGFSSPAYLSSSFYNRYKLSPTEYQSFLNNDDFSKV</sequence>
<dbReference type="KEGG" id="dsy:DSY4786"/>
<dbReference type="EMBL" id="AP008230">
    <property type="protein sequence ID" value="BAE86575.1"/>
    <property type="molecule type" value="Genomic_DNA"/>
</dbReference>
<dbReference type="Gene3D" id="1.10.10.60">
    <property type="entry name" value="Homeodomain-like"/>
    <property type="match status" value="2"/>
</dbReference>
<evidence type="ECO:0000313" key="5">
    <source>
        <dbReference type="EMBL" id="BAE86575.1"/>
    </source>
</evidence>
<dbReference type="eggNOG" id="COG2207">
    <property type="taxonomic scope" value="Bacteria"/>
</dbReference>
<dbReference type="InterPro" id="IPR009057">
    <property type="entry name" value="Homeodomain-like_sf"/>
</dbReference>
<dbReference type="InterPro" id="IPR037923">
    <property type="entry name" value="HTH-like"/>
</dbReference>
<dbReference type="Proteomes" id="UP000001946">
    <property type="component" value="Chromosome"/>
</dbReference>
<dbReference type="STRING" id="138119.DSY4786"/>
<dbReference type="PANTHER" id="PTHR43280:SF2">
    <property type="entry name" value="HTH-TYPE TRANSCRIPTIONAL REGULATOR EXSA"/>
    <property type="match status" value="1"/>
</dbReference>
<dbReference type="GO" id="GO:0043565">
    <property type="term" value="F:sequence-specific DNA binding"/>
    <property type="evidence" value="ECO:0007669"/>
    <property type="project" value="InterPro"/>
</dbReference>
<keyword evidence="2" id="KW-0238">DNA-binding</keyword>
<dbReference type="PROSITE" id="PS01124">
    <property type="entry name" value="HTH_ARAC_FAMILY_2"/>
    <property type="match status" value="1"/>
</dbReference>
<dbReference type="GO" id="GO:0003700">
    <property type="term" value="F:DNA-binding transcription factor activity"/>
    <property type="evidence" value="ECO:0007669"/>
    <property type="project" value="InterPro"/>
</dbReference>
<dbReference type="SUPFAM" id="SSF51215">
    <property type="entry name" value="Regulatory protein AraC"/>
    <property type="match status" value="1"/>
</dbReference>
<evidence type="ECO:0000259" key="4">
    <source>
        <dbReference type="PROSITE" id="PS01124"/>
    </source>
</evidence>
<dbReference type="Pfam" id="PF12833">
    <property type="entry name" value="HTH_18"/>
    <property type="match status" value="1"/>
</dbReference>
<evidence type="ECO:0000256" key="2">
    <source>
        <dbReference type="ARBA" id="ARBA00023125"/>
    </source>
</evidence>
<evidence type="ECO:0000256" key="3">
    <source>
        <dbReference type="ARBA" id="ARBA00023163"/>
    </source>
</evidence>
<gene>
    <name evidence="5" type="ordered locus">DSY4786</name>
</gene>
<name>Q24N17_DESHY</name>
<proteinExistence type="predicted"/>
<evidence type="ECO:0000256" key="1">
    <source>
        <dbReference type="ARBA" id="ARBA00023015"/>
    </source>
</evidence>
<dbReference type="SMART" id="SM00342">
    <property type="entry name" value="HTH_ARAC"/>
    <property type="match status" value="1"/>
</dbReference>
<dbReference type="AlphaFoldDB" id="Q24N17"/>
<accession>Q24N17</accession>
<dbReference type="HOGENOM" id="CLU_000445_88_6_9"/>
<keyword evidence="3" id="KW-0804">Transcription</keyword>
<evidence type="ECO:0000313" key="6">
    <source>
        <dbReference type="Proteomes" id="UP000001946"/>
    </source>
</evidence>
<dbReference type="InterPro" id="IPR018060">
    <property type="entry name" value="HTH_AraC"/>
</dbReference>
<reference evidence="5 6" key="1">
    <citation type="journal article" date="2006" name="J. Bacteriol.">
        <title>Complete genome sequence of the dehalorespiring bacterium Desulfitobacterium hafniense Y51 and comparison with Dehalococcoides ethenogenes 195.</title>
        <authorList>
            <person name="Nonaka H."/>
            <person name="Keresztes G."/>
            <person name="Shinoda Y."/>
            <person name="Ikenaga Y."/>
            <person name="Abe M."/>
            <person name="Naito K."/>
            <person name="Inatomi K."/>
            <person name="Furukawa K."/>
            <person name="Inui M."/>
            <person name="Yukawa H."/>
        </authorList>
    </citation>
    <scope>NUCLEOTIDE SEQUENCE [LARGE SCALE GENOMIC DNA]</scope>
    <source>
        <strain evidence="5 6">Y51</strain>
    </source>
</reference>
<keyword evidence="6" id="KW-1185">Reference proteome</keyword>
<organism evidence="5 6">
    <name type="scientific">Desulfitobacterium hafniense (strain Y51)</name>
    <dbReference type="NCBI Taxonomy" id="138119"/>
    <lineage>
        <taxon>Bacteria</taxon>
        <taxon>Bacillati</taxon>
        <taxon>Bacillota</taxon>
        <taxon>Clostridia</taxon>
        <taxon>Eubacteriales</taxon>
        <taxon>Desulfitobacteriaceae</taxon>
        <taxon>Desulfitobacterium</taxon>
    </lineage>
</organism>
<dbReference type="SUPFAM" id="SSF46689">
    <property type="entry name" value="Homeodomain-like"/>
    <property type="match status" value="2"/>
</dbReference>